<comment type="pathway">
    <text evidence="1">Protein modification; protein ubiquitination.</text>
</comment>
<evidence type="ECO:0000256" key="1">
    <source>
        <dbReference type="ARBA" id="ARBA00004906"/>
    </source>
</evidence>
<evidence type="ECO:0000313" key="7">
    <source>
        <dbReference type="Proteomes" id="UP000823749"/>
    </source>
</evidence>
<dbReference type="Gene3D" id="1.25.40.10">
    <property type="entry name" value="Tetratricopeptide repeat domain"/>
    <property type="match status" value="3"/>
</dbReference>
<dbReference type="GO" id="GO:0010105">
    <property type="term" value="P:negative regulation of ethylene-activated signaling pathway"/>
    <property type="evidence" value="ECO:0007669"/>
    <property type="project" value="InterPro"/>
</dbReference>
<reference evidence="6 7" key="1">
    <citation type="submission" date="2020-08" db="EMBL/GenBank/DDBJ databases">
        <title>Plant Genome Project.</title>
        <authorList>
            <person name="Zhang R.-G."/>
        </authorList>
    </citation>
    <scope>NUCLEOTIDE SEQUENCE [LARGE SCALE GENOMIC DNA]</scope>
    <source>
        <strain evidence="6">WSP0</strain>
        <tissue evidence="6">Leaf</tissue>
    </source>
</reference>
<dbReference type="Gene3D" id="3.30.710.10">
    <property type="entry name" value="Potassium Channel Kv1.1, Chain A"/>
    <property type="match status" value="1"/>
</dbReference>
<dbReference type="EMBL" id="JACTNZ010000013">
    <property type="protein sequence ID" value="KAG5514501.1"/>
    <property type="molecule type" value="Genomic_DNA"/>
</dbReference>
<feature type="repeat" description="TPR" evidence="2">
    <location>
        <begin position="1135"/>
        <end position="1168"/>
    </location>
</feature>
<evidence type="ECO:0000256" key="3">
    <source>
        <dbReference type="SAM" id="MobiDB-lite"/>
    </source>
</evidence>
<dbReference type="PANTHER" id="PTHR44203:SF2">
    <property type="entry name" value="ETO1-LIKE PROTEIN 1"/>
    <property type="match status" value="1"/>
</dbReference>
<dbReference type="InterPro" id="IPR036457">
    <property type="entry name" value="PPM-type-like_dom_sf"/>
</dbReference>
<evidence type="ECO:0000259" key="5">
    <source>
        <dbReference type="PROSITE" id="PS51746"/>
    </source>
</evidence>
<dbReference type="CDD" id="cd00143">
    <property type="entry name" value="PP2Cc"/>
    <property type="match status" value="2"/>
</dbReference>
<dbReference type="SMART" id="SM00028">
    <property type="entry name" value="TPR"/>
    <property type="match status" value="5"/>
</dbReference>
<organism evidence="6 7">
    <name type="scientific">Rhododendron griersonianum</name>
    <dbReference type="NCBI Taxonomy" id="479676"/>
    <lineage>
        <taxon>Eukaryota</taxon>
        <taxon>Viridiplantae</taxon>
        <taxon>Streptophyta</taxon>
        <taxon>Embryophyta</taxon>
        <taxon>Tracheophyta</taxon>
        <taxon>Spermatophyta</taxon>
        <taxon>Magnoliopsida</taxon>
        <taxon>eudicotyledons</taxon>
        <taxon>Gunneridae</taxon>
        <taxon>Pentapetalae</taxon>
        <taxon>asterids</taxon>
        <taxon>Ericales</taxon>
        <taxon>Ericaceae</taxon>
        <taxon>Ericoideae</taxon>
        <taxon>Rhodoreae</taxon>
        <taxon>Rhododendron</taxon>
    </lineage>
</organism>
<comment type="caution">
    <text evidence="6">The sequence shown here is derived from an EMBL/GenBank/DDBJ whole genome shotgun (WGS) entry which is preliminary data.</text>
</comment>
<dbReference type="PANTHER" id="PTHR44203">
    <property type="entry name" value="ETO1-RELATED"/>
    <property type="match status" value="1"/>
</dbReference>
<dbReference type="Gene3D" id="3.60.40.10">
    <property type="entry name" value="PPM-type phosphatase domain"/>
    <property type="match status" value="2"/>
</dbReference>
<dbReference type="Pfam" id="PF09425">
    <property type="entry name" value="Jas_motif"/>
    <property type="match status" value="1"/>
</dbReference>
<dbReference type="Pfam" id="PF06200">
    <property type="entry name" value="tify"/>
    <property type="match status" value="1"/>
</dbReference>
<dbReference type="SUPFAM" id="SSF81606">
    <property type="entry name" value="PP2C-like"/>
    <property type="match status" value="2"/>
</dbReference>
<dbReference type="SMART" id="SM00979">
    <property type="entry name" value="TIFY"/>
    <property type="match status" value="1"/>
</dbReference>
<evidence type="ECO:0000259" key="4">
    <source>
        <dbReference type="PROSITE" id="PS51320"/>
    </source>
</evidence>
<dbReference type="Pfam" id="PF00481">
    <property type="entry name" value="PP2C"/>
    <property type="match status" value="2"/>
</dbReference>
<feature type="compositionally biased region" description="Polar residues" evidence="3">
    <location>
        <begin position="337"/>
        <end position="357"/>
    </location>
</feature>
<keyword evidence="2" id="KW-0802">TPR repeat</keyword>
<proteinExistence type="predicted"/>
<dbReference type="InterPro" id="IPR001932">
    <property type="entry name" value="PPM-type_phosphatase-like_dom"/>
</dbReference>
<dbReference type="InterPro" id="IPR010399">
    <property type="entry name" value="Tify_dom"/>
</dbReference>
<feature type="domain" description="PPM-type phosphatase" evidence="5">
    <location>
        <begin position="1379"/>
        <end position="1714"/>
    </location>
</feature>
<dbReference type="SUPFAM" id="SSF48452">
    <property type="entry name" value="TPR-like"/>
    <property type="match status" value="3"/>
</dbReference>
<accession>A0AAV6HPK9</accession>
<name>A0AAV6HPK9_9ERIC</name>
<protein>
    <recommendedName>
        <fullName evidence="8">Protein-serine/threonine phosphatase</fullName>
    </recommendedName>
</protein>
<evidence type="ECO:0008006" key="8">
    <source>
        <dbReference type="Google" id="ProtNLM"/>
    </source>
</evidence>
<dbReference type="Pfam" id="PF13181">
    <property type="entry name" value="TPR_8"/>
    <property type="match status" value="1"/>
</dbReference>
<dbReference type="PROSITE" id="PS50005">
    <property type="entry name" value="TPR"/>
    <property type="match status" value="1"/>
</dbReference>
<dbReference type="PROSITE" id="PS51320">
    <property type="entry name" value="TIFY"/>
    <property type="match status" value="1"/>
</dbReference>
<gene>
    <name evidence="6" type="ORF">RHGRI_035795</name>
</gene>
<evidence type="ECO:0000256" key="2">
    <source>
        <dbReference type="PROSITE-ProRule" id="PRU00339"/>
    </source>
</evidence>
<evidence type="ECO:0000313" key="6">
    <source>
        <dbReference type="EMBL" id="KAG5514501.1"/>
    </source>
</evidence>
<dbReference type="InterPro" id="IPR044631">
    <property type="entry name" value="ETO1-like"/>
</dbReference>
<feature type="region of interest" description="Disordered" evidence="3">
    <location>
        <begin position="314"/>
        <end position="377"/>
    </location>
</feature>
<sequence length="2133" mass="237865">MSTEETVSRSTLDKPLHLLTEEDISQLTREDCRRYLKEKGMRRPSWNKSQAIQQVISLKTLLETSSDSDAVTRKKLHIPRPDNLHRVHRSTGSAPLIVPAEESPPCWRKDPERNDRSDHGQLVDDGSDSSPPSCLLEQMLSQVKIVTSVKDYDPRTVFIYDNYSEWASTAIVCGDCDPWTLKCFPHELRTAGAANGPLGQMTIFYCGKVNVYDDVPVDKAQALMQLAASPLQVPLEVPFDGSAARRPLPCHLQAASGRVGPDTPVVILPTQAVNMSDNCWQSREESGICREENTAEVPGSRKASVQRYLEKRKDRFKSKRKVATPPSASLDVYLNPQMGNQTQNERSNRSDACSSPQIRPPNTPTRSSSADDNLVKSTNFPAGLNEKVFSNKKELVSLSKSLIFESWSETHQAIVEIWDLFHLLCPMRTFLPSESCKEAQLNALNPQSWLQVERGKLFKFSSQSPSSIESFIKVPEPPVLPFFKPVDYVEVLAQIHEELESCSPQARSSLYLLQYHVFKGLGEAKLMRRSLQSAWMKSSTTYEKLIFGAWLKYEKQGEELISDLLLSCGKCAKEFGPIDIASEFPSNLHVSSIGVAGTNVNQISRIVTFWLGDEKIECDRQKIAGLSEPFNSMLYGCFTESLLEDIDLSRNNISPSGMKVVREFSSTGSLKEVPPKLLLEVLVFANKFCCERLKDACDRKLASLVSSRQDALELLEYSLEENAPVLAASCLQVFLHDLPDCLNDDQVVQLLCNANMQHRSIMVGQSSFSLYCLLSEVSMNLDPRSDKTALFLERLLECAETNRQRMVVYHQLGCVRLMRKEYDKAEKLFEAALNAGHVYSVVGLARLGHIRGHKLWSYEKLSSAISSVNPLGWMYQERSLYCEGEKRRGDLEKATELDPTLTYPYMYRAASFMKMQNIQDALAEVNRVLGFKLALECLELRFCFYLALEDYEAALSDVQAILTLSPEYRLFEGKVAAFQLRTLVREHVENWTTADCWLQLYDRWSSVDDIGSLSVIYQMLESDAAKGVLYFRQSLLLLRLNCPEAAMRSLQLARQHASSEHERLVYEGWILYDTGHCEEGLQKAEDSIRLKRSFEAYFLKAYALADSSQDPSCSSTVVSLLEDALKCPSDRLRKGQALNNLGSVYVDSGKLDLAADCYINALKIRHTRAHQGLARVHFLRNEKCAAYEEMTKLIGTARNNASAYEKRSEYCERELTKADLEMVTRLDPLRVYPYRYRAAVLMDNHKQKEAIAELSRAIAFKADLHLLHLRAAFHEHTGDVLGALRDCRAALSVDPNHQEMLELQSRVNREQFDEKSMTKRFEILLLVVGLFLSAISCAAPEVSVSCMMVYDEGSAPAVLESPECPQWGLSSRSHNGTGNCQFATLQGHRDYQEDRITCDLEMNIHFLGKDGPKEVLVGVAAVFDGHGGKEASEMASKNFLDYFFLHVVFNAYKQALSSKGINADKAGDFCSNLLRLTLTRFRNISPDGGIPVSGEEAMHDVLKKALLSTFHDIDTEFSREAFDHKYVSGSTGTVVLLVDSQMLVASVGDSKALLCSAKTKNALGNEGTPSMVLEVEELTRDHHPDRDDERARIEAAGGFVRTWGVPRVNGVLAVSRAIGDVYLKRYGVSPVPEVIDWRHLTANDSYLVVASDGIFESLSPQNVCDLLRDADVQVNEMSKSSDSCSSSSSLADCIVKEAYKKGSGDNLSAIVIPLKFTGVEFDLPIKMGGLKVVLLVLGILMFAVPCSYGVSVACMEVYDEGRAPAVFRSPECHDWVLSAKAHQNETMNCQFETTRRRRRYQEDRISCNLDMQIPLLGENGQEDVRVGVVAVFDGHIGKEASEMASKLVLDYFFVHSMIGSFKNWLSLKEEQNLAFQNSNEDVELEPHKSTIASGSLEGTSQVILQESTRMGILKEALVKTIKDIDSAFSEATFENDLAAGSTAVVALLVDGQILVANVGASIPYLSVKELTSDHNPHRDEERARIEAAGGVISWYDTPVINGHFPMTRALGDIPLKRYGIISDPEVTDWQPLAADDSYLVVASDGIFESLKPQKVCNLIRDAHFQDTKKSKQLDSCLDQSSLANCIVRTAFKKGSTDNLSAVVDLVVPLRVTGSLKAGPIKPDQNHRPTCVSL</sequence>
<dbReference type="InterPro" id="IPR018467">
    <property type="entry name" value="CCT_CS"/>
</dbReference>
<dbReference type="SMART" id="SM00332">
    <property type="entry name" value="PP2Cc"/>
    <property type="match status" value="2"/>
</dbReference>
<keyword evidence="7" id="KW-1185">Reference proteome</keyword>
<feature type="domain" description="Tify" evidence="4">
    <location>
        <begin position="194"/>
        <end position="229"/>
    </location>
</feature>
<dbReference type="InterPro" id="IPR011333">
    <property type="entry name" value="SKP1/BTB/POZ_sf"/>
</dbReference>
<dbReference type="Proteomes" id="UP000823749">
    <property type="component" value="Chromosome 13"/>
</dbReference>
<feature type="compositionally biased region" description="Basic and acidic residues" evidence="3">
    <location>
        <begin position="107"/>
        <end position="122"/>
    </location>
</feature>
<dbReference type="InterPro" id="IPR011990">
    <property type="entry name" value="TPR-like_helical_dom_sf"/>
</dbReference>
<dbReference type="SUPFAM" id="SSF54695">
    <property type="entry name" value="POZ domain"/>
    <property type="match status" value="1"/>
</dbReference>
<feature type="compositionally biased region" description="Polar residues" evidence="3">
    <location>
        <begin position="364"/>
        <end position="377"/>
    </location>
</feature>
<feature type="region of interest" description="Disordered" evidence="3">
    <location>
        <begin position="81"/>
        <end position="131"/>
    </location>
</feature>
<feature type="domain" description="PPM-type phosphatase" evidence="5">
    <location>
        <begin position="1788"/>
        <end position="2106"/>
    </location>
</feature>
<dbReference type="InterPro" id="IPR019734">
    <property type="entry name" value="TPR_rpt"/>
</dbReference>
<dbReference type="PROSITE" id="PS51746">
    <property type="entry name" value="PPM_2"/>
    <property type="match status" value="2"/>
</dbReference>